<dbReference type="RefSeq" id="WP_072934556.1">
    <property type="nucleotide sequence ID" value="NZ_FQUG01000002.1"/>
</dbReference>
<proteinExistence type="predicted"/>
<dbReference type="AlphaFoldDB" id="A0A1M4TFP7"/>
<evidence type="ECO:0000313" key="2">
    <source>
        <dbReference type="EMBL" id="SHE43320.1"/>
    </source>
</evidence>
<reference evidence="2 3" key="1">
    <citation type="submission" date="2016-11" db="EMBL/GenBank/DDBJ databases">
        <authorList>
            <person name="Jaros S."/>
            <person name="Januszkiewicz K."/>
            <person name="Wedrychowicz H."/>
        </authorList>
    </citation>
    <scope>NUCLEOTIDE SEQUENCE [LARGE SCALE GENOMIC DNA]</scope>
    <source>
        <strain evidence="2 3">DSM 10502</strain>
    </source>
</reference>
<dbReference type="EMBL" id="FQUG01000002">
    <property type="protein sequence ID" value="SHE43320.1"/>
    <property type="molecule type" value="Genomic_DNA"/>
</dbReference>
<feature type="compositionally biased region" description="Basic and acidic residues" evidence="1">
    <location>
        <begin position="55"/>
        <end position="70"/>
    </location>
</feature>
<keyword evidence="3" id="KW-1185">Reference proteome</keyword>
<protein>
    <submittedName>
        <fullName evidence="2">Uncharacterized protein</fullName>
    </submittedName>
</protein>
<name>A0A1M4TFP7_9FIRM</name>
<dbReference type="Proteomes" id="UP000184404">
    <property type="component" value="Unassembled WGS sequence"/>
</dbReference>
<feature type="compositionally biased region" description="Basic and acidic residues" evidence="1">
    <location>
        <begin position="78"/>
        <end position="106"/>
    </location>
</feature>
<evidence type="ECO:0000256" key="1">
    <source>
        <dbReference type="SAM" id="MobiDB-lite"/>
    </source>
</evidence>
<dbReference type="STRING" id="1123243.SAMN02745190_00466"/>
<sequence length="106" mass="12292">MDVSPMSLQMIVPRANEATQVQHNLNQQVNVQQSFAELRDKSEMQMKMETVQSREQAEDGKIKDDPDHRSGHGGYQGSRRDKKEEEQQEERMAVDTYRGHNIDISF</sequence>
<organism evidence="2 3">
    <name type="scientific">Schwartzia succinivorans DSM 10502</name>
    <dbReference type="NCBI Taxonomy" id="1123243"/>
    <lineage>
        <taxon>Bacteria</taxon>
        <taxon>Bacillati</taxon>
        <taxon>Bacillota</taxon>
        <taxon>Negativicutes</taxon>
        <taxon>Selenomonadales</taxon>
        <taxon>Selenomonadaceae</taxon>
        <taxon>Schwartzia</taxon>
    </lineage>
</organism>
<feature type="region of interest" description="Disordered" evidence="1">
    <location>
        <begin position="47"/>
        <end position="106"/>
    </location>
</feature>
<accession>A0A1M4TFP7</accession>
<gene>
    <name evidence="2" type="ORF">SAMN02745190_00466</name>
</gene>
<evidence type="ECO:0000313" key="3">
    <source>
        <dbReference type="Proteomes" id="UP000184404"/>
    </source>
</evidence>